<dbReference type="GO" id="GO:0004784">
    <property type="term" value="F:superoxide dismutase activity"/>
    <property type="evidence" value="ECO:0007669"/>
    <property type="project" value="InterPro"/>
</dbReference>
<protein>
    <recommendedName>
        <fullName evidence="2">Manganese/iron superoxide dismutase C-terminal domain-containing protein</fullName>
    </recommendedName>
</protein>
<evidence type="ECO:0000256" key="1">
    <source>
        <dbReference type="ARBA" id="ARBA00037226"/>
    </source>
</evidence>
<dbReference type="InterPro" id="IPR019832">
    <property type="entry name" value="Mn/Fe_SOD_C"/>
</dbReference>
<dbReference type="PANTHER" id="PTHR43595:SF2">
    <property type="entry name" value="SMALL RIBOSOMAL SUBUNIT PROTEIN MS42"/>
    <property type="match status" value="1"/>
</dbReference>
<dbReference type="SUPFAM" id="SSF46609">
    <property type="entry name" value="Fe,Mn superoxide dismutase (SOD), N-terminal domain"/>
    <property type="match status" value="1"/>
</dbReference>
<dbReference type="InParanoid" id="A5E376"/>
<dbReference type="STRING" id="379508.A5E376"/>
<dbReference type="Proteomes" id="UP000001996">
    <property type="component" value="Unassembled WGS sequence"/>
</dbReference>
<dbReference type="GeneID" id="5232141"/>
<dbReference type="SUPFAM" id="SSF54719">
    <property type="entry name" value="Fe,Mn superoxide dismutase (SOD), C-terminal domain"/>
    <property type="match status" value="1"/>
</dbReference>
<comment type="function">
    <text evidence="1">Component of the mitochondrial ribosome (mitoribosome), a dedicated translation machinery responsible for the synthesis of mitochondrial genome-encoded proteins, including at least some of the essential transmembrane subunits of the mitochondrial respiratory chain. The mitoribosomes are attached to the mitochondrial inner membrane and translation products are cotranslationally integrated into the membrane.</text>
</comment>
<name>A5E376_LODEL</name>
<dbReference type="InterPro" id="IPR036314">
    <property type="entry name" value="SOD_C_sf"/>
</dbReference>
<dbReference type="InterPro" id="IPR036324">
    <property type="entry name" value="Mn/Fe_SOD_N_sf"/>
</dbReference>
<dbReference type="Pfam" id="PF02777">
    <property type="entry name" value="Sod_Fe_C"/>
    <property type="match status" value="1"/>
</dbReference>
<dbReference type="Gene3D" id="3.55.40.20">
    <property type="entry name" value="Iron/manganese superoxide dismutase, C-terminal domain"/>
    <property type="match status" value="1"/>
</dbReference>
<feature type="domain" description="Manganese/iron superoxide dismutase C-terminal" evidence="2">
    <location>
        <begin position="188"/>
        <end position="259"/>
    </location>
</feature>
<dbReference type="PANTHER" id="PTHR43595">
    <property type="entry name" value="37S RIBOSOMAL PROTEIN S26, MITOCHONDRIAL"/>
    <property type="match status" value="1"/>
</dbReference>
<sequence length="263" mass="30715">MFKLISRSSIRNSTSLRSIHTLPKLINHDVWVEKGIPGLFSPQGYNTAWTDYQTYLLTNLTLLTNGTGNEAKHPYQTMLNVAKQTTQQHTYHYAAMSHMNHFFFEQIANKDHAQSTKPSRSLMEKLMHQDILDVDALRDKILTMAESASGQGWVYMVEDKTKSLQFLTCNNDGTPYYFAKRQQLDFNSGIDELSYKSLENLEKRCQDPEFKKAEEEHMLPILAINFWDHMYIEDYGVTGKAEYLNNVWEHLNWDVINKRLFQM</sequence>
<accession>A5E376</accession>
<dbReference type="GO" id="GO:0005763">
    <property type="term" value="C:mitochondrial small ribosomal subunit"/>
    <property type="evidence" value="ECO:0007669"/>
    <property type="project" value="EnsemblFungi"/>
</dbReference>
<dbReference type="OMA" id="MTAREPN"/>
<dbReference type="eggNOG" id="KOG0876">
    <property type="taxonomic scope" value="Eukaryota"/>
</dbReference>
<dbReference type="VEuPathDB" id="FungiDB:LELG_04063"/>
<dbReference type="HOGENOM" id="CLU_057349_1_1_1"/>
<dbReference type="FunCoup" id="A5E376">
    <property type="interactions" value="138"/>
</dbReference>
<dbReference type="GO" id="GO:0046872">
    <property type="term" value="F:metal ion binding"/>
    <property type="evidence" value="ECO:0007669"/>
    <property type="project" value="InterPro"/>
</dbReference>
<keyword evidence="4" id="KW-1185">Reference proteome</keyword>
<evidence type="ECO:0000313" key="4">
    <source>
        <dbReference type="Proteomes" id="UP000001996"/>
    </source>
</evidence>
<evidence type="ECO:0000259" key="2">
    <source>
        <dbReference type="Pfam" id="PF02777"/>
    </source>
</evidence>
<dbReference type="EMBL" id="CH981528">
    <property type="protein sequence ID" value="EDK45884.1"/>
    <property type="molecule type" value="Genomic_DNA"/>
</dbReference>
<proteinExistence type="predicted"/>
<reference evidence="3 4" key="1">
    <citation type="journal article" date="2009" name="Nature">
        <title>Evolution of pathogenicity and sexual reproduction in eight Candida genomes.</title>
        <authorList>
            <person name="Butler G."/>
            <person name="Rasmussen M.D."/>
            <person name="Lin M.F."/>
            <person name="Santos M.A."/>
            <person name="Sakthikumar S."/>
            <person name="Munro C.A."/>
            <person name="Rheinbay E."/>
            <person name="Grabherr M."/>
            <person name="Forche A."/>
            <person name="Reedy J.L."/>
            <person name="Agrafioti I."/>
            <person name="Arnaud M.B."/>
            <person name="Bates S."/>
            <person name="Brown A.J."/>
            <person name="Brunke S."/>
            <person name="Costanzo M.C."/>
            <person name="Fitzpatrick D.A."/>
            <person name="de Groot P.W."/>
            <person name="Harris D."/>
            <person name="Hoyer L.L."/>
            <person name="Hube B."/>
            <person name="Klis F.M."/>
            <person name="Kodira C."/>
            <person name="Lennard N."/>
            <person name="Logue M.E."/>
            <person name="Martin R."/>
            <person name="Neiman A.M."/>
            <person name="Nikolaou E."/>
            <person name="Quail M.A."/>
            <person name="Quinn J."/>
            <person name="Santos M.C."/>
            <person name="Schmitzberger F.F."/>
            <person name="Sherlock G."/>
            <person name="Shah P."/>
            <person name="Silverstein K.A."/>
            <person name="Skrzypek M.S."/>
            <person name="Soll D."/>
            <person name="Staggs R."/>
            <person name="Stansfield I."/>
            <person name="Stumpf M.P."/>
            <person name="Sudbery P.E."/>
            <person name="Srikantha T."/>
            <person name="Zeng Q."/>
            <person name="Berman J."/>
            <person name="Berriman M."/>
            <person name="Heitman J."/>
            <person name="Gow N.A."/>
            <person name="Lorenz M.C."/>
            <person name="Birren B.W."/>
            <person name="Kellis M."/>
            <person name="Cuomo C.A."/>
        </authorList>
    </citation>
    <scope>NUCLEOTIDE SEQUENCE [LARGE SCALE GENOMIC DNA]</scope>
    <source>
        <strain evidence="4">ATCC 11503 / BCRC 21390 / CBS 2605 / JCM 1781 / NBRC 1676 / NRRL YB-4239</strain>
    </source>
</reference>
<dbReference type="KEGG" id="lel:PVL30_004887"/>
<gene>
    <name evidence="3" type="ORF">LELG_04063</name>
</gene>
<organism evidence="3 4">
    <name type="scientific">Lodderomyces elongisporus (strain ATCC 11503 / CBS 2605 / JCM 1781 / NBRC 1676 / NRRL YB-4239)</name>
    <name type="common">Yeast</name>
    <name type="synonym">Saccharomyces elongisporus</name>
    <dbReference type="NCBI Taxonomy" id="379508"/>
    <lineage>
        <taxon>Eukaryota</taxon>
        <taxon>Fungi</taxon>
        <taxon>Dikarya</taxon>
        <taxon>Ascomycota</taxon>
        <taxon>Saccharomycotina</taxon>
        <taxon>Pichiomycetes</taxon>
        <taxon>Debaryomycetaceae</taxon>
        <taxon>Candida/Lodderomyces clade</taxon>
        <taxon>Lodderomyces</taxon>
    </lineage>
</organism>
<evidence type="ECO:0000313" key="3">
    <source>
        <dbReference type="EMBL" id="EDK45884.1"/>
    </source>
</evidence>
<dbReference type="AlphaFoldDB" id="A5E376"/>
<dbReference type="OrthoDB" id="275227at2759"/>
<dbReference type="GO" id="GO:0003735">
    <property type="term" value="F:structural constituent of ribosome"/>
    <property type="evidence" value="ECO:0007669"/>
    <property type="project" value="EnsemblFungi"/>
</dbReference>